<dbReference type="OrthoDB" id="1470350at2759"/>
<keyword evidence="3" id="KW-0479">Metal-binding</keyword>
<evidence type="ECO:0008006" key="7">
    <source>
        <dbReference type="Google" id="ProtNLM"/>
    </source>
</evidence>
<dbReference type="PANTHER" id="PTHR24305">
    <property type="entry name" value="CYTOCHROME P450"/>
    <property type="match status" value="1"/>
</dbReference>
<comment type="cofactor">
    <cofactor evidence="1">
        <name>heme</name>
        <dbReference type="ChEBI" id="CHEBI:30413"/>
    </cofactor>
</comment>
<dbReference type="Proteomes" id="UP000075714">
    <property type="component" value="Unassembled WGS sequence"/>
</dbReference>
<evidence type="ECO:0000313" key="6">
    <source>
        <dbReference type="Proteomes" id="UP000075714"/>
    </source>
</evidence>
<accession>A0A150G7Z7</accession>
<dbReference type="InterPro" id="IPR001128">
    <property type="entry name" value="Cyt_P450"/>
</dbReference>
<dbReference type="STRING" id="33097.A0A150G7Z7"/>
<reference evidence="6" key="1">
    <citation type="journal article" date="2016" name="Nat. Commun.">
        <title>The Gonium pectorale genome demonstrates co-option of cell cycle regulation during the evolution of multicellularity.</title>
        <authorList>
            <person name="Hanschen E.R."/>
            <person name="Marriage T.N."/>
            <person name="Ferris P.J."/>
            <person name="Hamaji T."/>
            <person name="Toyoda A."/>
            <person name="Fujiyama A."/>
            <person name="Neme R."/>
            <person name="Noguchi H."/>
            <person name="Minakuchi Y."/>
            <person name="Suzuki M."/>
            <person name="Kawai-Toyooka H."/>
            <person name="Smith D.R."/>
            <person name="Sparks H."/>
            <person name="Anderson J."/>
            <person name="Bakaric R."/>
            <person name="Luria V."/>
            <person name="Karger A."/>
            <person name="Kirschner M.W."/>
            <person name="Durand P.M."/>
            <person name="Michod R.E."/>
            <person name="Nozaki H."/>
            <person name="Olson B.J."/>
        </authorList>
    </citation>
    <scope>NUCLEOTIDE SEQUENCE [LARGE SCALE GENOMIC DNA]</scope>
    <source>
        <strain evidence="6">NIES-2863</strain>
    </source>
</reference>
<proteinExistence type="inferred from homology"/>
<dbReference type="InterPro" id="IPR050121">
    <property type="entry name" value="Cytochrome_P450_monoxygenase"/>
</dbReference>
<dbReference type="SUPFAM" id="SSF48264">
    <property type="entry name" value="Cytochrome P450"/>
    <property type="match status" value="2"/>
</dbReference>
<dbReference type="Gene3D" id="1.10.630.10">
    <property type="entry name" value="Cytochrome P450"/>
    <property type="match status" value="2"/>
</dbReference>
<feature type="compositionally biased region" description="Basic and acidic residues" evidence="4">
    <location>
        <begin position="105"/>
        <end position="117"/>
    </location>
</feature>
<feature type="compositionally biased region" description="Gly residues" evidence="4">
    <location>
        <begin position="268"/>
        <end position="282"/>
    </location>
</feature>
<dbReference type="InterPro" id="IPR017972">
    <property type="entry name" value="Cyt_P450_CS"/>
</dbReference>
<dbReference type="GO" id="GO:0004497">
    <property type="term" value="F:monooxygenase activity"/>
    <property type="evidence" value="ECO:0007669"/>
    <property type="project" value="UniProtKB-KW"/>
</dbReference>
<evidence type="ECO:0000256" key="1">
    <source>
        <dbReference type="ARBA" id="ARBA00001971"/>
    </source>
</evidence>
<dbReference type="InterPro" id="IPR036396">
    <property type="entry name" value="Cyt_P450_sf"/>
</dbReference>
<feature type="compositionally biased region" description="Low complexity" evidence="4">
    <location>
        <begin position="171"/>
        <end position="186"/>
    </location>
</feature>
<name>A0A150G7Z7_GONPE</name>
<dbReference type="PANTHER" id="PTHR24305:SF166">
    <property type="entry name" value="CYTOCHROME P450 12A4, MITOCHONDRIAL-RELATED"/>
    <property type="match status" value="1"/>
</dbReference>
<dbReference type="Pfam" id="PF00067">
    <property type="entry name" value="p450"/>
    <property type="match status" value="1"/>
</dbReference>
<gene>
    <name evidence="5" type="ORF">GPECTOR_49g532</name>
</gene>
<evidence type="ECO:0000256" key="4">
    <source>
        <dbReference type="SAM" id="MobiDB-lite"/>
    </source>
</evidence>
<evidence type="ECO:0000313" key="5">
    <source>
        <dbReference type="EMBL" id="KXZ45948.1"/>
    </source>
</evidence>
<evidence type="ECO:0000256" key="2">
    <source>
        <dbReference type="ARBA" id="ARBA00010617"/>
    </source>
</evidence>
<dbReference type="PROSITE" id="PS00086">
    <property type="entry name" value="CYTOCHROME_P450"/>
    <property type="match status" value="1"/>
</dbReference>
<organism evidence="5 6">
    <name type="scientific">Gonium pectorale</name>
    <name type="common">Green alga</name>
    <dbReference type="NCBI Taxonomy" id="33097"/>
    <lineage>
        <taxon>Eukaryota</taxon>
        <taxon>Viridiplantae</taxon>
        <taxon>Chlorophyta</taxon>
        <taxon>core chlorophytes</taxon>
        <taxon>Chlorophyceae</taxon>
        <taxon>CS clade</taxon>
        <taxon>Chlamydomonadales</taxon>
        <taxon>Volvocaceae</taxon>
        <taxon>Gonium</taxon>
    </lineage>
</organism>
<keyword evidence="3" id="KW-0560">Oxidoreductase</keyword>
<keyword evidence="3" id="KW-0349">Heme</keyword>
<dbReference type="GO" id="GO:0016705">
    <property type="term" value="F:oxidoreductase activity, acting on paired donors, with incorporation or reduction of molecular oxygen"/>
    <property type="evidence" value="ECO:0007669"/>
    <property type="project" value="InterPro"/>
</dbReference>
<dbReference type="GO" id="GO:0005506">
    <property type="term" value="F:iron ion binding"/>
    <property type="evidence" value="ECO:0007669"/>
    <property type="project" value="InterPro"/>
</dbReference>
<dbReference type="AlphaFoldDB" id="A0A150G7Z7"/>
<comment type="similarity">
    <text evidence="2 3">Belongs to the cytochrome P450 family.</text>
</comment>
<feature type="region of interest" description="Disordered" evidence="4">
    <location>
        <begin position="266"/>
        <end position="285"/>
    </location>
</feature>
<dbReference type="EMBL" id="LSYV01000050">
    <property type="protein sequence ID" value="KXZ45948.1"/>
    <property type="molecule type" value="Genomic_DNA"/>
</dbReference>
<sequence>MHQASQLASELASQQPTHDALELSQLVAARGIVGAVVGSDEASSAASAGRPEREALERLLIAFIRVSRVPVATRDEAECNRLERAMAQAVERLADDFWSAADAAAKEKDTKKEEKDTAAATPDEGCVAPCGSPSVLGAAGTTPQLDVSVPAPPPNSHDLADGRSPPGGAQAAVPSGGPGAESASAPAAPAAPSAAVRAVLAGSSALLPRLLSQAALSRSEAVCNAHSCLLAGFETSFLLIACSLLHLASAPDLQGEVRAELRLKRPLDGGGGGRGGGGGAGSGAAAVSAPAPPLVGAILRETLRVNPPVSGLPRRVVAPEGLRVGLRAAAGEGGDGEGGSGQGCEDCARARALVLAPGMDFTVDLIAAAHSWRRHPQPATLPPGAAAAPAGAVAGAAAAGPDAAAHVALNGSGSRSGGKEERCGGVGSHNAAGRRPPGAAGPGRGGAAVNWDPASWEWDPKRPPPPAGCRDRYGEAAPFGIGPRSCPAGSLSMVLAREVLCSLMGAFAWRLERPEADRGWMSRAFTAPTLGIPGPIPLVFERTE</sequence>
<feature type="region of interest" description="Disordered" evidence="4">
    <location>
        <begin position="139"/>
        <end position="186"/>
    </location>
</feature>
<keyword evidence="3" id="KW-0503">Monooxygenase</keyword>
<evidence type="ECO:0000256" key="3">
    <source>
        <dbReference type="RuleBase" id="RU000461"/>
    </source>
</evidence>
<keyword evidence="3" id="KW-0408">Iron</keyword>
<protein>
    <recommendedName>
        <fullName evidence="7">Cytochrome P450</fullName>
    </recommendedName>
</protein>
<keyword evidence="6" id="KW-1185">Reference proteome</keyword>
<comment type="caution">
    <text evidence="5">The sequence shown here is derived from an EMBL/GenBank/DDBJ whole genome shotgun (WGS) entry which is preliminary data.</text>
</comment>
<feature type="region of interest" description="Disordered" evidence="4">
    <location>
        <begin position="105"/>
        <end position="127"/>
    </location>
</feature>
<feature type="region of interest" description="Disordered" evidence="4">
    <location>
        <begin position="409"/>
        <end position="448"/>
    </location>
</feature>
<dbReference type="GO" id="GO:0020037">
    <property type="term" value="F:heme binding"/>
    <property type="evidence" value="ECO:0007669"/>
    <property type="project" value="InterPro"/>
</dbReference>